<dbReference type="RefSeq" id="WP_089385272.1">
    <property type="nucleotide sequence ID" value="NZ_FZNQ01000013.1"/>
</dbReference>
<feature type="compositionally biased region" description="Basic and acidic residues" evidence="1">
    <location>
        <begin position="160"/>
        <end position="178"/>
    </location>
</feature>
<evidence type="ECO:0000313" key="4">
    <source>
        <dbReference type="Proteomes" id="UP000198397"/>
    </source>
</evidence>
<dbReference type="EMBL" id="FZNQ01000013">
    <property type="protein sequence ID" value="SNR53400.1"/>
    <property type="molecule type" value="Genomic_DNA"/>
</dbReference>
<dbReference type="AlphaFoldDB" id="A0A238X3Y6"/>
<dbReference type="InterPro" id="IPR055734">
    <property type="entry name" value="DUF7310"/>
</dbReference>
<feature type="domain" description="DUF7310" evidence="2">
    <location>
        <begin position="77"/>
        <end position="158"/>
    </location>
</feature>
<dbReference type="Pfam" id="PF23991">
    <property type="entry name" value="DUF7310"/>
    <property type="match status" value="1"/>
</dbReference>
<gene>
    <name evidence="3" type="ORF">SAMN06264855_11324</name>
</gene>
<evidence type="ECO:0000313" key="3">
    <source>
        <dbReference type="EMBL" id="SNR53400.1"/>
    </source>
</evidence>
<feature type="compositionally biased region" description="Low complexity" evidence="1">
    <location>
        <begin position="24"/>
        <end position="35"/>
    </location>
</feature>
<organism evidence="3 4">
    <name type="scientific">Halorubrum vacuolatum</name>
    <name type="common">Natronobacterium vacuolatum</name>
    <dbReference type="NCBI Taxonomy" id="63740"/>
    <lineage>
        <taxon>Archaea</taxon>
        <taxon>Methanobacteriati</taxon>
        <taxon>Methanobacteriota</taxon>
        <taxon>Stenosarchaea group</taxon>
        <taxon>Halobacteria</taxon>
        <taxon>Halobacteriales</taxon>
        <taxon>Haloferacaceae</taxon>
        <taxon>Halorubrum</taxon>
    </lineage>
</organism>
<accession>A0A238X3Y6</accession>
<protein>
    <recommendedName>
        <fullName evidence="2">DUF7310 domain-containing protein</fullName>
    </recommendedName>
</protein>
<keyword evidence="4" id="KW-1185">Reference proteome</keyword>
<evidence type="ECO:0000259" key="2">
    <source>
        <dbReference type="Pfam" id="PF23991"/>
    </source>
</evidence>
<reference evidence="3 4" key="1">
    <citation type="submission" date="2017-06" db="EMBL/GenBank/DDBJ databases">
        <authorList>
            <person name="Kim H.J."/>
            <person name="Triplett B.A."/>
        </authorList>
    </citation>
    <scope>NUCLEOTIDE SEQUENCE [LARGE SCALE GENOMIC DNA]</scope>
    <source>
        <strain evidence="3 4">DSM 8800</strain>
    </source>
</reference>
<feature type="region of interest" description="Disordered" evidence="1">
    <location>
        <begin position="160"/>
        <end position="268"/>
    </location>
</feature>
<name>A0A238X3Y6_HALVU</name>
<evidence type="ECO:0000256" key="1">
    <source>
        <dbReference type="SAM" id="MobiDB-lite"/>
    </source>
</evidence>
<feature type="region of interest" description="Disordered" evidence="1">
    <location>
        <begin position="88"/>
        <end position="107"/>
    </location>
</feature>
<feature type="compositionally biased region" description="Basic and acidic residues" evidence="1">
    <location>
        <begin position="52"/>
        <end position="65"/>
    </location>
</feature>
<sequence>MFANGVTRGSGGRSSRRNDRPVRTDGGAATKTDGGSRTTADESTDIGVDPAGNDRIRGDDTEPNGRNDAAGNDEWRLEERLRAVERALTGGGRPVADLEPGAAAADERERLDERLCDLESRVEELEAATQAVRGYVGAVRAVNCEVERRADLALAAATEARAEGARKAEDCAEDEMRSGTDGTAVGADERDPLDAPAVAAALPDARLEAAGHGRAADPENVGGNRDDTSGEDGTINGSAGDDGQPKEERSKDRSASASTALKRLREVL</sequence>
<feature type="compositionally biased region" description="Basic and acidic residues" evidence="1">
    <location>
        <begin position="243"/>
        <end position="254"/>
    </location>
</feature>
<dbReference type="Proteomes" id="UP000198397">
    <property type="component" value="Unassembled WGS sequence"/>
</dbReference>
<feature type="compositionally biased region" description="Low complexity" evidence="1">
    <location>
        <begin position="194"/>
        <end position="204"/>
    </location>
</feature>
<proteinExistence type="predicted"/>
<feature type="compositionally biased region" description="Basic and acidic residues" evidence="1">
    <location>
        <begin position="205"/>
        <end position="217"/>
    </location>
</feature>
<feature type="region of interest" description="Disordered" evidence="1">
    <location>
        <begin position="1"/>
        <end position="75"/>
    </location>
</feature>